<dbReference type="Proteomes" id="UP000228380">
    <property type="component" value="Unplaced"/>
</dbReference>
<dbReference type="GO" id="GO:0003723">
    <property type="term" value="F:RNA binding"/>
    <property type="evidence" value="ECO:0007669"/>
    <property type="project" value="InterPro"/>
</dbReference>
<dbReference type="FunFam" id="1.25.40.10:FF:000280">
    <property type="entry name" value="Pentatricopeptide repeat-containing protein"/>
    <property type="match status" value="1"/>
</dbReference>
<dbReference type="GO" id="GO:0009451">
    <property type="term" value="P:RNA modification"/>
    <property type="evidence" value="ECO:0007669"/>
    <property type="project" value="InterPro"/>
</dbReference>
<dbReference type="NCBIfam" id="TIGR00756">
    <property type="entry name" value="PPR"/>
    <property type="match status" value="6"/>
</dbReference>
<evidence type="ECO:0000256" key="1">
    <source>
        <dbReference type="ARBA" id="ARBA00022737"/>
    </source>
</evidence>
<dbReference type="Gene3D" id="1.25.40.10">
    <property type="entry name" value="Tetratricopeptide repeat domain"/>
    <property type="match status" value="3"/>
</dbReference>
<dbReference type="GeneID" id="103713819"/>
<evidence type="ECO:0000256" key="2">
    <source>
        <dbReference type="PROSITE-ProRule" id="PRU00708"/>
    </source>
</evidence>
<dbReference type="InterPro" id="IPR011990">
    <property type="entry name" value="TPR-like_helical_dom_sf"/>
</dbReference>
<feature type="repeat" description="PPR" evidence="2">
    <location>
        <begin position="183"/>
        <end position="217"/>
    </location>
</feature>
<dbReference type="PANTHER" id="PTHR47926">
    <property type="entry name" value="PENTATRICOPEPTIDE REPEAT-CONTAINING PROTEIN"/>
    <property type="match status" value="1"/>
</dbReference>
<protein>
    <submittedName>
        <fullName evidence="4">Pentatricopeptide repeat-containing protein At2g21090-like</fullName>
    </submittedName>
</protein>
<feature type="repeat" description="PPR" evidence="2">
    <location>
        <begin position="349"/>
        <end position="383"/>
    </location>
</feature>
<dbReference type="KEGG" id="pda:103713819"/>
<dbReference type="FunFam" id="1.25.40.10:FF:000417">
    <property type="entry name" value="Pentatricopeptide repeat-containing protein At4g38010"/>
    <property type="match status" value="1"/>
</dbReference>
<keyword evidence="1" id="KW-0677">Repeat</keyword>
<evidence type="ECO:0000313" key="3">
    <source>
        <dbReference type="Proteomes" id="UP000228380"/>
    </source>
</evidence>
<keyword evidence="3" id="KW-1185">Reference proteome</keyword>
<dbReference type="InterPro" id="IPR002885">
    <property type="entry name" value="PPR_rpt"/>
</dbReference>
<evidence type="ECO:0000313" key="4">
    <source>
        <dbReference type="RefSeq" id="XP_008799069.2"/>
    </source>
</evidence>
<dbReference type="AlphaFoldDB" id="A0A8B7CHH3"/>
<dbReference type="Pfam" id="PF01535">
    <property type="entry name" value="PPR"/>
    <property type="match status" value="2"/>
</dbReference>
<accession>A0A8B7CHH3</accession>
<dbReference type="PROSITE" id="PS51375">
    <property type="entry name" value="PPR"/>
    <property type="match status" value="5"/>
</dbReference>
<feature type="repeat" description="PPR" evidence="2">
    <location>
        <begin position="245"/>
        <end position="279"/>
    </location>
</feature>
<dbReference type="FunFam" id="1.25.40.10:FF:000348">
    <property type="entry name" value="Pentatricopeptide repeat-containing protein chloroplastic"/>
    <property type="match status" value="1"/>
</dbReference>
<dbReference type="InterPro" id="IPR046848">
    <property type="entry name" value="E_motif"/>
</dbReference>
<name>A0A8B7CHH3_PHODC</name>
<dbReference type="PANTHER" id="PTHR47926:SF346">
    <property type="entry name" value="PENTATRICOPEPTIDE REPEAT-CONTAINING PROTEIN"/>
    <property type="match status" value="1"/>
</dbReference>
<organism evidence="3 4">
    <name type="scientific">Phoenix dactylifera</name>
    <name type="common">Date palm</name>
    <dbReference type="NCBI Taxonomy" id="42345"/>
    <lineage>
        <taxon>Eukaryota</taxon>
        <taxon>Viridiplantae</taxon>
        <taxon>Streptophyta</taxon>
        <taxon>Embryophyta</taxon>
        <taxon>Tracheophyta</taxon>
        <taxon>Spermatophyta</taxon>
        <taxon>Magnoliopsida</taxon>
        <taxon>Liliopsida</taxon>
        <taxon>Arecaceae</taxon>
        <taxon>Coryphoideae</taxon>
        <taxon>Phoeniceae</taxon>
        <taxon>Phoenix</taxon>
    </lineage>
</organism>
<dbReference type="OrthoDB" id="185373at2759"/>
<dbReference type="SUPFAM" id="SSF48452">
    <property type="entry name" value="TPR-like"/>
    <property type="match status" value="1"/>
</dbReference>
<reference evidence="4" key="1">
    <citation type="submission" date="2025-08" db="UniProtKB">
        <authorList>
            <consortium name="RefSeq"/>
        </authorList>
    </citation>
    <scope>IDENTIFICATION</scope>
    <source>
        <tissue evidence="4">Young leaves</tissue>
    </source>
</reference>
<feature type="repeat" description="PPR" evidence="2">
    <location>
        <begin position="83"/>
        <end position="117"/>
    </location>
</feature>
<dbReference type="Pfam" id="PF20431">
    <property type="entry name" value="E_motif"/>
    <property type="match status" value="1"/>
</dbReference>
<dbReference type="Pfam" id="PF12854">
    <property type="entry name" value="PPR_1"/>
    <property type="match status" value="1"/>
</dbReference>
<sequence length="589" mass="65184">MCLNTTTSAAAAAAAAAVARFLSLIERCIAAKDLRLGRHLHSHLLKTALNHHTVLANRLVHLYSLSGSLPSAVSAFTDLPFKNHHSYNTLLAALCRSGHLHAARQLFDQMSHRDLVSHNTMISTLTHHGHHREALNLFTRMRKDHSFDKFTVVGVATACANLGALNSLRQLHGAAIGAGLDFNVIMSNVMIDAYGKCGDAEVSRELFDRMETRDVISWTSLVAAYASAHRLEEAWLAFDRMPERNAVSWTALVSGYEQNGEGEAALELFRRMIEEGVGPTPFTLVSVLSACAGLGLIARGKQVHGFMVRKCIGLDSFNIFTSNALIDMYAKCGDMASAANVFDAMPERDVVSWNSMVTGFARNGHGKRSLAVFEQMMKAGVTPNHTTFLGVLSACSHAGLVSEGRQFLDSMERKYGLKPRPEHYAAFVDALGRNCQLEEAMELNKDLHSKHELSSVGTWGALLGACRVHGNLELAERASEYLFELEPENGARYLMLSNIYAAAGQWDDVRQVRLLMKGKGFRKDPGFSWIDLRSGKHMFVADDKSHKRTEEIYELLATLVDQMKETRYHLNYEQSLFGHEEGDCLLQCV</sequence>
<dbReference type="FunFam" id="1.25.40.10:FF:000442">
    <property type="entry name" value="Pentatricopeptide repeat-containing protein At3g49710"/>
    <property type="match status" value="1"/>
</dbReference>
<feature type="repeat" description="PPR" evidence="2">
    <location>
        <begin position="318"/>
        <end position="348"/>
    </location>
</feature>
<dbReference type="Pfam" id="PF13041">
    <property type="entry name" value="PPR_2"/>
    <property type="match status" value="2"/>
</dbReference>
<proteinExistence type="predicted"/>
<dbReference type="RefSeq" id="XP_008799069.2">
    <property type="nucleotide sequence ID" value="XM_008800847.4"/>
</dbReference>
<dbReference type="InterPro" id="IPR046960">
    <property type="entry name" value="PPR_At4g14850-like_plant"/>
</dbReference>
<gene>
    <name evidence="4" type="primary">LOC103713819</name>
</gene>